<organism evidence="2 3">
    <name type="scientific">Candidatus Comchoanobacter bicostacola</name>
    <dbReference type="NCBI Taxonomy" id="2919598"/>
    <lineage>
        <taxon>Bacteria</taxon>
        <taxon>Pseudomonadati</taxon>
        <taxon>Pseudomonadota</taxon>
        <taxon>Gammaproteobacteria</taxon>
        <taxon>Candidatus Comchoanobacterales</taxon>
        <taxon>Candidatus Comchoanobacteraceae</taxon>
        <taxon>Candidatus Comchoanobacter</taxon>
    </lineage>
</organism>
<reference evidence="2 3" key="1">
    <citation type="journal article" date="2022" name="Nat. Microbiol.">
        <title>The microbiome of a bacterivorous marine choanoflagellate contains a resource-demanding obligate bacterial associate.</title>
        <authorList>
            <person name="Needham D.M."/>
            <person name="Poirier C."/>
            <person name="Bachy C."/>
            <person name="George E.E."/>
            <person name="Wilken S."/>
            <person name="Yung C.C.M."/>
            <person name="Limardo A.J."/>
            <person name="Morando M."/>
            <person name="Sudek L."/>
            <person name="Malmstrom R.R."/>
            <person name="Keeling P.J."/>
            <person name="Santoro A.E."/>
            <person name="Worden A.Z."/>
        </authorList>
    </citation>
    <scope>NUCLEOTIDE SEQUENCE [LARGE SCALE GENOMIC DNA]</scope>
    <source>
        <strain evidence="2 3">Comchoano-1</strain>
    </source>
</reference>
<evidence type="ECO:0000259" key="1">
    <source>
        <dbReference type="PROSITE" id="PS50828"/>
    </source>
</evidence>
<keyword evidence="3" id="KW-1185">Reference proteome</keyword>
<dbReference type="Proteomes" id="UP001055955">
    <property type="component" value="Chromosome"/>
</dbReference>
<dbReference type="PANTHER" id="PTHR35562:SF2">
    <property type="entry name" value="DNA ENDONUCLEASE SMRA-RELATED"/>
    <property type="match status" value="1"/>
</dbReference>
<dbReference type="PROSITE" id="PS50828">
    <property type="entry name" value="SMR"/>
    <property type="match status" value="1"/>
</dbReference>
<sequence>MNRIFKLTEMKKNPYIDSIATEIDQDHYRAPGTPHSTIIALSKGQKKVTQTLNLRGMLSEEALDLTLSTIDHHYRNGCILVIHGQGHRSQHQAPIIKNLIWDHIPRHPRVIGMCTASAKDGGLGASYILLKKTKR</sequence>
<gene>
    <name evidence="2" type="ORF">MMH89_01210</name>
</gene>
<dbReference type="PANTHER" id="PTHR35562">
    <property type="entry name" value="DNA ENDONUCLEASE SMRA-RELATED"/>
    <property type="match status" value="1"/>
</dbReference>
<dbReference type="InterPro" id="IPR002625">
    <property type="entry name" value="Smr_dom"/>
</dbReference>
<name>A0ABY5DM58_9GAMM</name>
<dbReference type="SUPFAM" id="SSF160443">
    <property type="entry name" value="SMR domain-like"/>
    <property type="match status" value="1"/>
</dbReference>
<accession>A0ABY5DM58</accession>
<proteinExistence type="predicted"/>
<dbReference type="SMART" id="SM00463">
    <property type="entry name" value="SMR"/>
    <property type="match status" value="1"/>
</dbReference>
<dbReference type="Gene3D" id="3.30.1370.110">
    <property type="match status" value="1"/>
</dbReference>
<dbReference type="InterPro" id="IPR036063">
    <property type="entry name" value="Smr_dom_sf"/>
</dbReference>
<dbReference type="Pfam" id="PF01713">
    <property type="entry name" value="Smr"/>
    <property type="match status" value="1"/>
</dbReference>
<protein>
    <submittedName>
        <fullName evidence="2">Smr/MutS family protein</fullName>
    </submittedName>
</protein>
<feature type="domain" description="Smr" evidence="1">
    <location>
        <begin position="52"/>
        <end position="131"/>
    </location>
</feature>
<evidence type="ECO:0000313" key="3">
    <source>
        <dbReference type="Proteomes" id="UP001055955"/>
    </source>
</evidence>
<evidence type="ECO:0000313" key="2">
    <source>
        <dbReference type="EMBL" id="UTC24772.1"/>
    </source>
</evidence>
<dbReference type="RefSeq" id="WP_258568561.1">
    <property type="nucleotide sequence ID" value="NZ_CP092900.1"/>
</dbReference>
<dbReference type="EMBL" id="CP092900">
    <property type="protein sequence ID" value="UTC24772.1"/>
    <property type="molecule type" value="Genomic_DNA"/>
</dbReference>